<evidence type="ECO:0000313" key="3">
    <source>
        <dbReference type="Proteomes" id="UP001295684"/>
    </source>
</evidence>
<feature type="chain" id="PRO_5041980923" evidence="1">
    <location>
        <begin position="18"/>
        <end position="174"/>
    </location>
</feature>
<accession>A0AAD2D6P1</accession>
<organism evidence="2 3">
    <name type="scientific">Euplotes crassus</name>
    <dbReference type="NCBI Taxonomy" id="5936"/>
    <lineage>
        <taxon>Eukaryota</taxon>
        <taxon>Sar</taxon>
        <taxon>Alveolata</taxon>
        <taxon>Ciliophora</taxon>
        <taxon>Intramacronucleata</taxon>
        <taxon>Spirotrichea</taxon>
        <taxon>Hypotrichia</taxon>
        <taxon>Euplotida</taxon>
        <taxon>Euplotidae</taxon>
        <taxon>Moneuplotes</taxon>
    </lineage>
</organism>
<proteinExistence type="predicted"/>
<dbReference type="Proteomes" id="UP001295684">
    <property type="component" value="Unassembled WGS sequence"/>
</dbReference>
<sequence>MILCFLSLLLIISMAETRTGRTEFQKQQEAKIEESELTADPIIGGPNSKNAKVIFIQLRKLKRDRIKKRDDEEIIKDIQELLITGSVLTNVFKVDPYRAAIVVNDDESALIAIEALAAMREVLAVEYNNKRIFGDFCTKKEQRRYLKSLRKQVEYIKNEKPKVLPPTPEHTEDL</sequence>
<protein>
    <submittedName>
        <fullName evidence="2">Uncharacterized protein</fullName>
    </submittedName>
</protein>
<evidence type="ECO:0000313" key="2">
    <source>
        <dbReference type="EMBL" id="CAI2381576.1"/>
    </source>
</evidence>
<gene>
    <name evidence="2" type="ORF">ECRASSUSDP1_LOCUS23033</name>
</gene>
<name>A0AAD2D6P1_EUPCR</name>
<keyword evidence="3" id="KW-1185">Reference proteome</keyword>
<dbReference type="AlphaFoldDB" id="A0AAD2D6P1"/>
<dbReference type="EMBL" id="CAMPGE010023665">
    <property type="protein sequence ID" value="CAI2381576.1"/>
    <property type="molecule type" value="Genomic_DNA"/>
</dbReference>
<feature type="signal peptide" evidence="1">
    <location>
        <begin position="1"/>
        <end position="17"/>
    </location>
</feature>
<comment type="caution">
    <text evidence="2">The sequence shown here is derived from an EMBL/GenBank/DDBJ whole genome shotgun (WGS) entry which is preliminary data.</text>
</comment>
<reference evidence="2" key="1">
    <citation type="submission" date="2023-07" db="EMBL/GenBank/DDBJ databases">
        <authorList>
            <consortium name="AG Swart"/>
            <person name="Singh M."/>
            <person name="Singh A."/>
            <person name="Seah K."/>
            <person name="Emmerich C."/>
        </authorList>
    </citation>
    <scope>NUCLEOTIDE SEQUENCE</scope>
    <source>
        <strain evidence="2">DP1</strain>
    </source>
</reference>
<evidence type="ECO:0000256" key="1">
    <source>
        <dbReference type="SAM" id="SignalP"/>
    </source>
</evidence>
<keyword evidence="1" id="KW-0732">Signal</keyword>